<keyword evidence="5" id="KW-1185">Reference proteome</keyword>
<keyword evidence="2" id="KW-0472">Membrane</keyword>
<feature type="region of interest" description="Disordered" evidence="1">
    <location>
        <begin position="201"/>
        <end position="244"/>
    </location>
</feature>
<dbReference type="Pfam" id="PF01390">
    <property type="entry name" value="SEA"/>
    <property type="match status" value="1"/>
</dbReference>
<accession>A0A182SVN6</accession>
<feature type="region of interest" description="Disordered" evidence="1">
    <location>
        <begin position="527"/>
        <end position="558"/>
    </location>
</feature>
<evidence type="ECO:0000313" key="4">
    <source>
        <dbReference type="EnsemblMetazoa" id="AMAM014358-PA"/>
    </source>
</evidence>
<feature type="compositionally biased region" description="Polar residues" evidence="1">
    <location>
        <begin position="549"/>
        <end position="558"/>
    </location>
</feature>
<feature type="region of interest" description="Disordered" evidence="1">
    <location>
        <begin position="1"/>
        <end position="54"/>
    </location>
</feature>
<evidence type="ECO:0000313" key="5">
    <source>
        <dbReference type="Proteomes" id="UP000075901"/>
    </source>
</evidence>
<dbReference type="Gene3D" id="3.30.70.960">
    <property type="entry name" value="SEA domain"/>
    <property type="match status" value="1"/>
</dbReference>
<name>A0A182SVN6_9DIPT</name>
<feature type="compositionally biased region" description="Polar residues" evidence="1">
    <location>
        <begin position="87"/>
        <end position="103"/>
    </location>
</feature>
<dbReference type="PROSITE" id="PS50024">
    <property type="entry name" value="SEA"/>
    <property type="match status" value="1"/>
</dbReference>
<proteinExistence type="predicted"/>
<feature type="domain" description="SEA" evidence="3">
    <location>
        <begin position="248"/>
        <end position="357"/>
    </location>
</feature>
<dbReference type="SUPFAM" id="SSF82671">
    <property type="entry name" value="SEA domain"/>
    <property type="match status" value="1"/>
</dbReference>
<feature type="compositionally biased region" description="Basic and acidic residues" evidence="1">
    <location>
        <begin position="532"/>
        <end position="541"/>
    </location>
</feature>
<reference evidence="4" key="2">
    <citation type="submission" date="2020-05" db="UniProtKB">
        <authorList>
            <consortium name="EnsemblMetazoa"/>
        </authorList>
    </citation>
    <scope>IDENTIFICATION</scope>
    <source>
        <strain evidence="4">maculatus3</strain>
    </source>
</reference>
<dbReference type="EnsemblMetazoa" id="AMAM014358-RA">
    <property type="protein sequence ID" value="AMAM014358-PA"/>
    <property type="gene ID" value="AMAM014358"/>
</dbReference>
<feature type="transmembrane region" description="Helical" evidence="2">
    <location>
        <begin position="154"/>
        <end position="178"/>
    </location>
</feature>
<feature type="region of interest" description="Disordered" evidence="1">
    <location>
        <begin position="426"/>
        <end position="499"/>
    </location>
</feature>
<keyword evidence="2" id="KW-1133">Transmembrane helix</keyword>
<dbReference type="InterPro" id="IPR036364">
    <property type="entry name" value="SEA_dom_sf"/>
</dbReference>
<feature type="region of interest" description="Disordered" evidence="1">
    <location>
        <begin position="377"/>
        <end position="412"/>
    </location>
</feature>
<feature type="compositionally biased region" description="Gly residues" evidence="1">
    <location>
        <begin position="20"/>
        <end position="29"/>
    </location>
</feature>
<feature type="compositionally biased region" description="Polar residues" evidence="1">
    <location>
        <begin position="208"/>
        <end position="218"/>
    </location>
</feature>
<evidence type="ECO:0000256" key="1">
    <source>
        <dbReference type="SAM" id="MobiDB-lite"/>
    </source>
</evidence>
<feature type="compositionally biased region" description="Polar residues" evidence="1">
    <location>
        <begin position="426"/>
        <end position="436"/>
    </location>
</feature>
<feature type="compositionally biased region" description="Polar residues" evidence="1">
    <location>
        <begin position="377"/>
        <end position="397"/>
    </location>
</feature>
<feature type="region of interest" description="Disordered" evidence="1">
    <location>
        <begin position="87"/>
        <end position="106"/>
    </location>
</feature>
<keyword evidence="2" id="KW-0812">Transmembrane</keyword>
<feature type="compositionally biased region" description="Low complexity" evidence="1">
    <location>
        <begin position="398"/>
        <end position="410"/>
    </location>
</feature>
<reference evidence="5" key="1">
    <citation type="submission" date="2013-09" db="EMBL/GenBank/DDBJ databases">
        <title>The Genome Sequence of Anopheles maculatus species B.</title>
        <authorList>
            <consortium name="The Broad Institute Genomics Platform"/>
            <person name="Neafsey D.E."/>
            <person name="Besansky N."/>
            <person name="Howell P."/>
            <person name="Walton C."/>
            <person name="Young S.K."/>
            <person name="Zeng Q."/>
            <person name="Gargeya S."/>
            <person name="Fitzgerald M."/>
            <person name="Haas B."/>
            <person name="Abouelleil A."/>
            <person name="Allen A.W."/>
            <person name="Alvarado L."/>
            <person name="Arachchi H.M."/>
            <person name="Berlin A.M."/>
            <person name="Chapman S.B."/>
            <person name="Gainer-Dewar J."/>
            <person name="Goldberg J."/>
            <person name="Griggs A."/>
            <person name="Gujja S."/>
            <person name="Hansen M."/>
            <person name="Howarth C."/>
            <person name="Imamovic A."/>
            <person name="Ireland A."/>
            <person name="Larimer J."/>
            <person name="McCowan C."/>
            <person name="Murphy C."/>
            <person name="Pearson M."/>
            <person name="Poon T.W."/>
            <person name="Priest M."/>
            <person name="Roberts A."/>
            <person name="Saif S."/>
            <person name="Shea T."/>
            <person name="Sisk P."/>
            <person name="Sykes S."/>
            <person name="Wortman J."/>
            <person name="Nusbaum C."/>
            <person name="Birren B."/>
        </authorList>
    </citation>
    <scope>NUCLEOTIDE SEQUENCE [LARGE SCALE GENOMIC DNA]</scope>
    <source>
        <strain evidence="5">maculatus3</strain>
    </source>
</reference>
<feature type="compositionally biased region" description="Pro residues" evidence="1">
    <location>
        <begin position="228"/>
        <end position="241"/>
    </location>
</feature>
<feature type="compositionally biased region" description="Low complexity" evidence="1">
    <location>
        <begin position="474"/>
        <end position="488"/>
    </location>
</feature>
<protein>
    <recommendedName>
        <fullName evidence="3">SEA domain-containing protein</fullName>
    </recommendedName>
</protein>
<sequence>MGASPEGETNEYAALNRSSGSGGSPGGKSNGLDNPGFELEHDKRPLSSFGHTAGKDEKSLGVVSINGKTMGEKPLAEAVNLELLNMSSKPSNGHHQNGTNGTSALPVKKDTEVDLGDPYDEYFVPVNEHRKFMRGEKLYVTKDKREKKRKNWPFWLLGLAVLLAVIIVAILAGSGVIFNDSPTPVESRQFGDKVAAAGVFGGGKSRPGNASSSSTVPNTRTSSDYPTTPSPPSSTLPPVPPSTEEITVYVPNTLEGQITLANVEFLEDYRNPNSSAYKTLAMELEEELKDTLSTPDARGPIYVKILNMKPGSVVVDYRVSWEQNTMELSEDAMKLRLNSFLQQNGNYLSTYIVPTNTIRVARLPDVCVMRNSGKKQMIQSTTEPDNGFTITTTIGHQSSSPSSSTTTDDSQLPDFMFVDKESMLKHSSTIESSTPNELVVSVTEQSGKDDTPAPVTETIVDDTPMPSTSSFFVTPKPTTASPPKASTPVNGFEGRSLSSNDTAENTVYATSSPISLEQWRSSTSFATSTEAFGRDSERQDETNPFLPSIETSSSRNPASASYAVTETVVEAETTAPILAVHNESPFLPETENNASLVKILHEGLDRHEGYEIETQPQFLDVVPLSKESDRNEYKKQLNSHVTETIYITTTIRSPVPVTPESLEELLSVASSRNIVEQTTASGEEMA</sequence>
<dbReference type="AlphaFoldDB" id="A0A182SVN6"/>
<dbReference type="Proteomes" id="UP000075901">
    <property type="component" value="Unassembled WGS sequence"/>
</dbReference>
<organism evidence="4 5">
    <name type="scientific">Anopheles maculatus</name>
    <dbReference type="NCBI Taxonomy" id="74869"/>
    <lineage>
        <taxon>Eukaryota</taxon>
        <taxon>Metazoa</taxon>
        <taxon>Ecdysozoa</taxon>
        <taxon>Arthropoda</taxon>
        <taxon>Hexapoda</taxon>
        <taxon>Insecta</taxon>
        <taxon>Pterygota</taxon>
        <taxon>Neoptera</taxon>
        <taxon>Endopterygota</taxon>
        <taxon>Diptera</taxon>
        <taxon>Nematocera</taxon>
        <taxon>Culicoidea</taxon>
        <taxon>Culicidae</taxon>
        <taxon>Anophelinae</taxon>
        <taxon>Anopheles</taxon>
        <taxon>Anopheles maculatus group</taxon>
    </lineage>
</organism>
<dbReference type="InterPro" id="IPR000082">
    <property type="entry name" value="SEA_dom"/>
</dbReference>
<dbReference type="VEuPathDB" id="VectorBase:AMAM014358"/>
<evidence type="ECO:0000256" key="2">
    <source>
        <dbReference type="SAM" id="Phobius"/>
    </source>
</evidence>
<evidence type="ECO:0000259" key="3">
    <source>
        <dbReference type="PROSITE" id="PS50024"/>
    </source>
</evidence>